<evidence type="ECO:0000313" key="2">
    <source>
        <dbReference type="EMBL" id="KAA1115392.1"/>
    </source>
</evidence>
<feature type="compositionally biased region" description="Low complexity" evidence="1">
    <location>
        <begin position="154"/>
        <end position="169"/>
    </location>
</feature>
<gene>
    <name evidence="2" type="ORF">PGT21_035952</name>
</gene>
<feature type="region of interest" description="Disordered" evidence="1">
    <location>
        <begin position="1"/>
        <end position="57"/>
    </location>
</feature>
<feature type="region of interest" description="Disordered" evidence="1">
    <location>
        <begin position="349"/>
        <end position="373"/>
    </location>
</feature>
<protein>
    <submittedName>
        <fullName evidence="2">Uncharacterized protein</fullName>
    </submittedName>
</protein>
<feature type="compositionally biased region" description="Polar residues" evidence="1">
    <location>
        <begin position="1"/>
        <end position="20"/>
    </location>
</feature>
<dbReference type="AlphaFoldDB" id="A0A5B0QQ71"/>
<evidence type="ECO:0000313" key="3">
    <source>
        <dbReference type="Proteomes" id="UP000324748"/>
    </source>
</evidence>
<reference evidence="2 3" key="1">
    <citation type="submission" date="2019-05" db="EMBL/GenBank/DDBJ databases">
        <title>Emergence of the Ug99 lineage of the wheat stem rust pathogen through somatic hybridization.</title>
        <authorList>
            <person name="Li F."/>
            <person name="Upadhyaya N.M."/>
            <person name="Sperschneider J."/>
            <person name="Matny O."/>
            <person name="Nguyen-Phuc H."/>
            <person name="Mago R."/>
            <person name="Raley C."/>
            <person name="Miller M.E."/>
            <person name="Silverstein K.A.T."/>
            <person name="Henningsen E."/>
            <person name="Hirsch C.D."/>
            <person name="Visser B."/>
            <person name="Pretorius Z.A."/>
            <person name="Steffenson B.J."/>
            <person name="Schwessinger B."/>
            <person name="Dodds P.N."/>
            <person name="Figueroa M."/>
        </authorList>
    </citation>
    <scope>NUCLEOTIDE SEQUENCE [LARGE SCALE GENOMIC DNA]</scope>
    <source>
        <strain evidence="2">21-0</strain>
    </source>
</reference>
<feature type="compositionally biased region" description="Polar residues" evidence="1">
    <location>
        <begin position="350"/>
        <end position="360"/>
    </location>
</feature>
<organism evidence="2 3">
    <name type="scientific">Puccinia graminis f. sp. tritici</name>
    <dbReference type="NCBI Taxonomy" id="56615"/>
    <lineage>
        <taxon>Eukaryota</taxon>
        <taxon>Fungi</taxon>
        <taxon>Dikarya</taxon>
        <taxon>Basidiomycota</taxon>
        <taxon>Pucciniomycotina</taxon>
        <taxon>Pucciniomycetes</taxon>
        <taxon>Pucciniales</taxon>
        <taxon>Pucciniaceae</taxon>
        <taxon>Puccinia</taxon>
    </lineage>
</organism>
<dbReference type="EMBL" id="VSWC01000014">
    <property type="protein sequence ID" value="KAA1115392.1"/>
    <property type="molecule type" value="Genomic_DNA"/>
</dbReference>
<name>A0A5B0QQ71_PUCGR</name>
<feature type="compositionally biased region" description="Low complexity" evidence="1">
    <location>
        <begin position="45"/>
        <end position="56"/>
    </location>
</feature>
<sequence>MMLKSQRTNQFYHQLGRLSSTTTKPPRPAGGGRTRPGSPIKESPRVPVRLPSPSRLKSVSLSPLIDEKSPLSLPESDYNRLKWLNRFTPRWDESKNERLARFKLRAQKMRTRRAHTEKLFNSFQRLDGFTSTILPSDLMISFSFSKWAPPRQDPPQSGDNQPQQQQGRPAGKSKKGREDGPGAYLTPNRILHPYWVSKKTGMSVWLLCHQDILKHRKKLRALYRFTQEPKVSPHLADQVASQLARRIAQECVVWRATLSRPAPGTISSLDDLVAKTGPGRIARISDHPTLSSGPALLSYLESLLKSQLSKSPQLDDPVNPAGQRVPDPSASLGAILVKSSGLFRQLGRLQPSQGTSSEQLSPDDVPASSQDHPHDTLLFSLHLPDGPVPVWDLEGLLARMAKPPPRQASGVPLVTAALEGSASVSSETSLAEVLAGQIDEALRGPGHLARADSEAYVVPLTEGTYPLILALRRATWWLGQGFESDHFAQIGAMVHEAEARKSEREAQWLAWVRGRNTVEGKIKRNGQLWIPFLTRSATPRKLWRRV</sequence>
<proteinExistence type="predicted"/>
<feature type="region of interest" description="Disordered" evidence="1">
    <location>
        <begin position="310"/>
        <end position="329"/>
    </location>
</feature>
<accession>A0A5B0QQ71</accession>
<dbReference type="Proteomes" id="UP000324748">
    <property type="component" value="Unassembled WGS sequence"/>
</dbReference>
<feature type="region of interest" description="Disordered" evidence="1">
    <location>
        <begin position="148"/>
        <end position="185"/>
    </location>
</feature>
<evidence type="ECO:0000256" key="1">
    <source>
        <dbReference type="SAM" id="MobiDB-lite"/>
    </source>
</evidence>
<keyword evidence="3" id="KW-1185">Reference proteome</keyword>
<comment type="caution">
    <text evidence="2">The sequence shown here is derived from an EMBL/GenBank/DDBJ whole genome shotgun (WGS) entry which is preliminary data.</text>
</comment>
<dbReference type="OrthoDB" id="2502966at2759"/>